<organism evidence="4 5">
    <name type="scientific">Brachionus plicatilis</name>
    <name type="common">Marine rotifer</name>
    <name type="synonym">Brachionus muelleri</name>
    <dbReference type="NCBI Taxonomy" id="10195"/>
    <lineage>
        <taxon>Eukaryota</taxon>
        <taxon>Metazoa</taxon>
        <taxon>Spiralia</taxon>
        <taxon>Gnathifera</taxon>
        <taxon>Rotifera</taxon>
        <taxon>Eurotatoria</taxon>
        <taxon>Monogononta</taxon>
        <taxon>Pseudotrocha</taxon>
        <taxon>Ploima</taxon>
        <taxon>Brachionidae</taxon>
        <taxon>Brachionus</taxon>
    </lineage>
</organism>
<evidence type="ECO:0000259" key="3">
    <source>
        <dbReference type="Pfam" id="PF14538"/>
    </source>
</evidence>
<comment type="caution">
    <text evidence="4">The sequence shown here is derived from an EMBL/GenBank/DDBJ whole genome shotgun (WGS) entry which is preliminary data.</text>
</comment>
<proteinExistence type="predicted"/>
<name>A0A3M7PZH5_BRAPC</name>
<keyword evidence="2" id="KW-0677">Repeat</keyword>
<evidence type="ECO:0000256" key="1">
    <source>
        <dbReference type="ARBA" id="ARBA00022574"/>
    </source>
</evidence>
<dbReference type="Pfam" id="PF14538">
    <property type="entry name" value="Raptor_N"/>
    <property type="match status" value="1"/>
</dbReference>
<dbReference type="Proteomes" id="UP000276133">
    <property type="component" value="Unassembled WGS sequence"/>
</dbReference>
<dbReference type="GO" id="GO:0005737">
    <property type="term" value="C:cytoplasm"/>
    <property type="evidence" value="ECO:0007669"/>
    <property type="project" value="TreeGrafter"/>
</dbReference>
<dbReference type="GO" id="GO:0030307">
    <property type="term" value="P:positive regulation of cell growth"/>
    <property type="evidence" value="ECO:0007669"/>
    <property type="project" value="TreeGrafter"/>
</dbReference>
<dbReference type="GO" id="GO:0071230">
    <property type="term" value="P:cellular response to amino acid stimulus"/>
    <property type="evidence" value="ECO:0007669"/>
    <property type="project" value="TreeGrafter"/>
</dbReference>
<dbReference type="EMBL" id="REGN01008043">
    <property type="protein sequence ID" value="RNA04567.1"/>
    <property type="molecule type" value="Genomic_DNA"/>
</dbReference>
<dbReference type="InterPro" id="IPR029347">
    <property type="entry name" value="Raptor_N"/>
</dbReference>
<dbReference type="GO" id="GO:0010506">
    <property type="term" value="P:regulation of autophagy"/>
    <property type="evidence" value="ECO:0007669"/>
    <property type="project" value="TreeGrafter"/>
</dbReference>
<dbReference type="STRING" id="10195.A0A3M7PZH5"/>
<dbReference type="PANTHER" id="PTHR12848">
    <property type="entry name" value="REGULATORY-ASSOCIATED PROTEIN OF MTOR"/>
    <property type="match status" value="1"/>
</dbReference>
<reference evidence="4 5" key="1">
    <citation type="journal article" date="2018" name="Sci. Rep.">
        <title>Genomic signatures of local adaptation to the degree of environmental predictability in rotifers.</title>
        <authorList>
            <person name="Franch-Gras L."/>
            <person name="Hahn C."/>
            <person name="Garcia-Roger E.M."/>
            <person name="Carmona M.J."/>
            <person name="Serra M."/>
            <person name="Gomez A."/>
        </authorList>
    </citation>
    <scope>NUCLEOTIDE SEQUENCE [LARGE SCALE GENOMIC DNA]</scope>
    <source>
        <strain evidence="4">HYR1</strain>
    </source>
</reference>
<accession>A0A3M7PZH5</accession>
<gene>
    <name evidence="4" type="ORF">BpHYR1_010318</name>
</gene>
<evidence type="ECO:0000256" key="2">
    <source>
        <dbReference type="ARBA" id="ARBA00022737"/>
    </source>
</evidence>
<feature type="domain" description="Raptor N-terminal CASPase-like" evidence="3">
    <location>
        <begin position="151"/>
        <end position="215"/>
    </location>
</feature>
<dbReference type="AlphaFoldDB" id="A0A3M7PZH5"/>
<sequence>MFRNDSHNSSLLNRVLSYLPRFEREATTSTSDQLDWFQSPYQVESVKTTEQAAQPKFESYYDFLTRADSLESQMTSLASSSSFTSAVSLSGQDDLSMLSSLIDTHLQTNLKIDTAKPTSIKSVKLFQKVYYKEKIKGQDVKVTSWRMKEKMKTISAALVLCLNIGVEPPDVVKTTNSSKLMCWVNQANPQLSSQKILEMIGAELHKQYERWQAKASNI</sequence>
<dbReference type="OrthoDB" id="10262360at2759"/>
<dbReference type="PRINTS" id="PR01547">
    <property type="entry name" value="YEAST176DUF"/>
</dbReference>
<dbReference type="InterPro" id="IPR004083">
    <property type="entry name" value="Raptor"/>
</dbReference>
<keyword evidence="5" id="KW-1185">Reference proteome</keyword>
<evidence type="ECO:0000313" key="4">
    <source>
        <dbReference type="EMBL" id="RNA04567.1"/>
    </source>
</evidence>
<evidence type="ECO:0000313" key="5">
    <source>
        <dbReference type="Proteomes" id="UP000276133"/>
    </source>
</evidence>
<dbReference type="GO" id="GO:0009267">
    <property type="term" value="P:cellular response to starvation"/>
    <property type="evidence" value="ECO:0007669"/>
    <property type="project" value="TreeGrafter"/>
</dbReference>
<keyword evidence="1" id="KW-0853">WD repeat</keyword>
<dbReference type="GO" id="GO:0031929">
    <property type="term" value="P:TOR signaling"/>
    <property type="evidence" value="ECO:0007669"/>
    <property type="project" value="InterPro"/>
</dbReference>
<protein>
    <submittedName>
        <fullName evidence="4">Regulatory-associated of mTOR-like</fullName>
    </submittedName>
</protein>
<dbReference type="GO" id="GO:0030674">
    <property type="term" value="F:protein-macromolecule adaptor activity"/>
    <property type="evidence" value="ECO:0007669"/>
    <property type="project" value="TreeGrafter"/>
</dbReference>
<dbReference type="GO" id="GO:0031931">
    <property type="term" value="C:TORC1 complex"/>
    <property type="evidence" value="ECO:0007669"/>
    <property type="project" value="InterPro"/>
</dbReference>
<dbReference type="PANTHER" id="PTHR12848:SF16">
    <property type="entry name" value="REGULATORY-ASSOCIATED PROTEIN OF MTOR"/>
    <property type="match status" value="1"/>
</dbReference>